<keyword evidence="3" id="KW-0119">Carbohydrate metabolism</keyword>
<keyword evidence="8" id="KW-1185">Reference proteome</keyword>
<dbReference type="CDD" id="cd18619">
    <property type="entry name" value="GH43_CoXyl43_like"/>
    <property type="match status" value="1"/>
</dbReference>
<dbReference type="SUPFAM" id="SSF75005">
    <property type="entry name" value="Arabinanase/levansucrase/invertase"/>
    <property type="match status" value="1"/>
</dbReference>
<dbReference type="InterPro" id="IPR006710">
    <property type="entry name" value="Glyco_hydro_43"/>
</dbReference>
<name>A0A1L7VJY4_FUSPR</name>
<evidence type="ECO:0000256" key="5">
    <source>
        <dbReference type="PIRSR" id="PIRSR606710-2"/>
    </source>
</evidence>
<gene>
    <name evidence="7" type="ORF">FPRO_10480</name>
</gene>
<evidence type="ECO:0000256" key="4">
    <source>
        <dbReference type="ARBA" id="ARBA00023295"/>
    </source>
</evidence>
<sequence>MAKIPALITKRLTADPSAHVFQGKLFLYVSHDYDAGIPLNLEGDHFAMKDYYVYSMEDIYGSEPVTDHGLALSVEDVAWVSRQLWAPDAAYKGGKYYLYFPARDKENIFRIGVAVSEDPGGPFKADESYIPGTFSIDPASFTDFDQKTYLAWGGLHGGQLQCWQNKTQFDGSWSGQKEPDDNEYALSPQIALLSDDMHTLAEAPRDMVILAPETGQPILSSDKDRRYFEGPWIHRRGDIYYLSYSTGTTRYYVYATADNPYGPYTYQGRLLEPVSGWTTHGSIVDYKGQWWLFYHDSEANNGVDWLRQSKAKKIWYDSQGKIVFEDPSETNHVCACEGLETTSS</sequence>
<dbReference type="PANTHER" id="PTHR43772:SF2">
    <property type="entry name" value="PUTATIVE (AFU_ORTHOLOGUE AFUA_2G04480)-RELATED"/>
    <property type="match status" value="1"/>
</dbReference>
<dbReference type="GO" id="GO:0004553">
    <property type="term" value="F:hydrolase activity, hydrolyzing O-glycosyl compounds"/>
    <property type="evidence" value="ECO:0007669"/>
    <property type="project" value="InterPro"/>
</dbReference>
<dbReference type="VEuPathDB" id="FungiDB:FPRO_10480"/>
<evidence type="ECO:0000256" key="6">
    <source>
        <dbReference type="RuleBase" id="RU361187"/>
    </source>
</evidence>
<dbReference type="GO" id="GO:0005975">
    <property type="term" value="P:carbohydrate metabolic process"/>
    <property type="evidence" value="ECO:0007669"/>
    <property type="project" value="InterPro"/>
</dbReference>
<accession>A0A1L7VJY4</accession>
<evidence type="ECO:0000313" key="7">
    <source>
        <dbReference type="EMBL" id="CZR40891.1"/>
    </source>
</evidence>
<keyword evidence="2 6" id="KW-0378">Hydrolase</keyword>
<evidence type="ECO:0000256" key="2">
    <source>
        <dbReference type="ARBA" id="ARBA00022801"/>
    </source>
</evidence>
<evidence type="ECO:0000256" key="1">
    <source>
        <dbReference type="ARBA" id="ARBA00009865"/>
    </source>
</evidence>
<feature type="site" description="Important for catalytic activity, responsible for pKa modulation of the active site Glu and correct orientation of both the proton donor and substrate" evidence="5">
    <location>
        <position position="137"/>
    </location>
</feature>
<comment type="caution">
    <text evidence="7">The sequence shown here is derived from an EMBL/GenBank/DDBJ whole genome shotgun (WGS) entry which is preliminary data.</text>
</comment>
<dbReference type="RefSeq" id="XP_031081484.1">
    <property type="nucleotide sequence ID" value="XM_031231448.1"/>
</dbReference>
<dbReference type="Gene3D" id="2.115.10.20">
    <property type="entry name" value="Glycosyl hydrolase domain, family 43"/>
    <property type="match status" value="1"/>
</dbReference>
<organism evidence="7 8">
    <name type="scientific">Fusarium proliferatum (strain ET1)</name>
    <name type="common">Orchid endophyte fungus</name>
    <dbReference type="NCBI Taxonomy" id="1227346"/>
    <lineage>
        <taxon>Eukaryota</taxon>
        <taxon>Fungi</taxon>
        <taxon>Dikarya</taxon>
        <taxon>Ascomycota</taxon>
        <taxon>Pezizomycotina</taxon>
        <taxon>Sordariomycetes</taxon>
        <taxon>Hypocreomycetidae</taxon>
        <taxon>Hypocreales</taxon>
        <taxon>Nectriaceae</taxon>
        <taxon>Fusarium</taxon>
        <taxon>Fusarium fujikuroi species complex</taxon>
    </lineage>
</organism>
<evidence type="ECO:0000256" key="3">
    <source>
        <dbReference type="ARBA" id="ARBA00023277"/>
    </source>
</evidence>
<dbReference type="Pfam" id="PF04616">
    <property type="entry name" value="Glyco_hydro_43"/>
    <property type="match status" value="1"/>
</dbReference>
<keyword evidence="4 6" id="KW-0326">Glycosidase</keyword>
<proteinExistence type="inferred from homology"/>
<dbReference type="InterPro" id="IPR052176">
    <property type="entry name" value="Glycosyl_Hydrlase_43_Enz"/>
</dbReference>
<dbReference type="PANTHER" id="PTHR43772">
    <property type="entry name" value="ENDO-1,4-BETA-XYLANASE"/>
    <property type="match status" value="1"/>
</dbReference>
<protein>
    <submittedName>
        <fullName evidence="7">Probable alpha-N-arabinofuranosidase / alpha-L-arabinofuranosidase</fullName>
    </submittedName>
</protein>
<evidence type="ECO:0000313" key="8">
    <source>
        <dbReference type="Proteomes" id="UP000183971"/>
    </source>
</evidence>
<reference evidence="8" key="1">
    <citation type="journal article" date="2016" name="Genome Biol. Evol.">
        <title>Comparative 'omics' of the Fusarium fujikuroi species complex highlights differences in genetic potential and metabolite synthesis.</title>
        <authorList>
            <person name="Niehaus E.-M."/>
            <person name="Muensterkoetter M."/>
            <person name="Proctor R.H."/>
            <person name="Brown D.W."/>
            <person name="Sharon A."/>
            <person name="Idan Y."/>
            <person name="Oren-Young L."/>
            <person name="Sieber C.M."/>
            <person name="Novak O."/>
            <person name="Pencik A."/>
            <person name="Tarkowska D."/>
            <person name="Hromadova K."/>
            <person name="Freeman S."/>
            <person name="Maymon M."/>
            <person name="Elazar M."/>
            <person name="Youssef S.A."/>
            <person name="El-Shabrawy E.S.M."/>
            <person name="Shalaby A.B.A."/>
            <person name="Houterman P."/>
            <person name="Brock N.L."/>
            <person name="Burkhardt I."/>
            <person name="Tsavkelova E.A."/>
            <person name="Dickschat J.S."/>
            <person name="Galuszka P."/>
            <person name="Gueldener U."/>
            <person name="Tudzynski B."/>
        </authorList>
    </citation>
    <scope>NUCLEOTIDE SEQUENCE [LARGE SCALE GENOMIC DNA]</scope>
    <source>
        <strain evidence="8">ET1</strain>
    </source>
</reference>
<dbReference type="AlphaFoldDB" id="A0A1L7VJY4"/>
<dbReference type="InterPro" id="IPR023296">
    <property type="entry name" value="Glyco_hydro_beta-prop_sf"/>
</dbReference>
<dbReference type="GeneID" id="42055351"/>
<dbReference type="EMBL" id="FJOF01000005">
    <property type="protein sequence ID" value="CZR40891.1"/>
    <property type="molecule type" value="Genomic_DNA"/>
</dbReference>
<comment type="similarity">
    <text evidence="1 6">Belongs to the glycosyl hydrolase 43 family.</text>
</comment>
<dbReference type="Proteomes" id="UP000183971">
    <property type="component" value="Unassembled WGS sequence"/>
</dbReference>